<reference evidence="5" key="1">
    <citation type="journal article" date="2019" name="Int. J. Syst. Evol. Microbiol.">
        <title>The Global Catalogue of Microorganisms (GCM) 10K type strain sequencing project: providing services to taxonomists for standard genome sequencing and annotation.</title>
        <authorList>
            <consortium name="The Broad Institute Genomics Platform"/>
            <consortium name="The Broad Institute Genome Sequencing Center for Infectious Disease"/>
            <person name="Wu L."/>
            <person name="Ma J."/>
        </authorList>
    </citation>
    <scope>NUCLEOTIDE SEQUENCE [LARGE SCALE GENOMIC DNA]</scope>
    <source>
        <strain evidence="5">JCM 9371</strain>
    </source>
</reference>
<feature type="compositionally biased region" description="Basic and acidic residues" evidence="1">
    <location>
        <begin position="105"/>
        <end position="115"/>
    </location>
</feature>
<proteinExistence type="predicted"/>
<dbReference type="EMBL" id="JBHTGP010000003">
    <property type="protein sequence ID" value="MFD0684430.1"/>
    <property type="molecule type" value="Genomic_DNA"/>
</dbReference>
<organism evidence="4 5">
    <name type="scientific">Actinomadura fibrosa</name>
    <dbReference type="NCBI Taxonomy" id="111802"/>
    <lineage>
        <taxon>Bacteria</taxon>
        <taxon>Bacillati</taxon>
        <taxon>Actinomycetota</taxon>
        <taxon>Actinomycetes</taxon>
        <taxon>Streptosporangiales</taxon>
        <taxon>Thermomonosporaceae</taxon>
        <taxon>Actinomadura</taxon>
    </lineage>
</organism>
<dbReference type="InterPro" id="IPR027417">
    <property type="entry name" value="P-loop_NTPase"/>
</dbReference>
<name>A0ABW2XEC4_9ACTN</name>
<dbReference type="RefSeq" id="WP_131761153.1">
    <property type="nucleotide sequence ID" value="NZ_CAACUY010000149.1"/>
</dbReference>
<dbReference type="Pfam" id="PF13374">
    <property type="entry name" value="TPR_10"/>
    <property type="match status" value="1"/>
</dbReference>
<evidence type="ECO:0000313" key="5">
    <source>
        <dbReference type="Proteomes" id="UP001597063"/>
    </source>
</evidence>
<dbReference type="InterPro" id="IPR056681">
    <property type="entry name" value="DUF7779"/>
</dbReference>
<evidence type="ECO:0000313" key="4">
    <source>
        <dbReference type="EMBL" id="MFD0684430.1"/>
    </source>
</evidence>
<feature type="region of interest" description="Disordered" evidence="1">
    <location>
        <begin position="91"/>
        <end position="115"/>
    </location>
</feature>
<comment type="caution">
    <text evidence="4">The sequence shown here is derived from an EMBL/GenBank/DDBJ whole genome shotgun (WGS) entry which is preliminary data.</text>
</comment>
<dbReference type="SUPFAM" id="SSF52540">
    <property type="entry name" value="P-loop containing nucleoside triphosphate hydrolases"/>
    <property type="match status" value="1"/>
</dbReference>
<dbReference type="PANTHER" id="PTHR46082:SF6">
    <property type="entry name" value="AAA+ ATPASE DOMAIN-CONTAINING PROTEIN-RELATED"/>
    <property type="match status" value="1"/>
</dbReference>
<dbReference type="InterPro" id="IPR002182">
    <property type="entry name" value="NB-ARC"/>
</dbReference>
<accession>A0ABW2XEC4</accession>
<evidence type="ECO:0000259" key="2">
    <source>
        <dbReference type="Pfam" id="PF00931"/>
    </source>
</evidence>
<sequence length="980" mass="110767">MGSIRRRPTPPGPITDLFDRLNELHLEAGLPSVRQTVAGIGRGVISTSSVYNTLAGPRVPAWHFLALVVEELGGSVDDYRPLWSAARRAELEGGQSAEASPVGESRSRTEVPEPSRIRLSDTTRSLWGSSIPSRNPHFTARFAELQALEAGYGQQATADREGPVVQALYGQGGVGKTEIAVEYAHRHRRDYELVWWIRAEQEDLIRDALTDLADHLELHDTRGGDSDQLIRSTLKALQWGVPYQTSLLIFDNAIRPEVILRYLPEDGAHVLITTQSQGWRRALPAATLDIREFEIEEATEFLENRLTTLRPFRLPEDGSGRAAEPDPVEEAAYRESIFELAKVLDGLPLAAEHAAAYLNETEATVEDYLHAFRRTAREIVHPDADFLYPHAVATSYAITQEALTPEAVTLLRVVAMISPEPLSEELLVQPLAREELPPEARSVLTDTKRFRLAVRELARFSLLRYDALQSELQLHRIVKAVVEMSIRQDGPEEERRKRRIAHVLLAASDRLAPEKEENDRAYQISRPHLIPSGAVDSDHAPTRDLVINQVRWLQVRARFSEAYRLAEYGFGRWRRNLGEDHLQTLALATELGHVLRQLGRLREASNLDMDVKERLRSRYGEENEVFLNCARNHGIDLRVFGRYKEALEQDEHLLPLYMRVFGEDHFQTLNMLNNIAIGLRCIGHYEKALEYDLRTHAARVYVLGEMHLRTLDSQFAVARDLRRLGRYEESLDELIKINRIVERRDEPWLQPTLLFSLDLGVALRRVGHHREALDHLETVYARHQAVMGADHRQTLTVAANLVNDRRLAGRLRSARTLAESIIRRMSEVIGEEHPNTFAAKANMAPVLRYAGDLEEAHRIDAEALDGLVRIFGQEHPYCLVVMCNHASDLAAAGAADEAVRMGERAFSLSRQVRGEDHPFTLATAANLALDLWRAGSGDRASALHDETLERYRAVLSQHHPETRAVGRKERVDLDIEPDVN</sequence>
<evidence type="ECO:0000256" key="1">
    <source>
        <dbReference type="SAM" id="MobiDB-lite"/>
    </source>
</evidence>
<feature type="domain" description="NB-ARC" evidence="2">
    <location>
        <begin position="162"/>
        <end position="305"/>
    </location>
</feature>
<dbReference type="Proteomes" id="UP001597063">
    <property type="component" value="Unassembled WGS sequence"/>
</dbReference>
<dbReference type="SUPFAM" id="SSF48452">
    <property type="entry name" value="TPR-like"/>
    <property type="match status" value="3"/>
</dbReference>
<gene>
    <name evidence="4" type="primary">fxsT</name>
    <name evidence="4" type="ORF">ACFQZM_07990</name>
</gene>
<evidence type="ECO:0000259" key="3">
    <source>
        <dbReference type="Pfam" id="PF25000"/>
    </source>
</evidence>
<dbReference type="NCBIfam" id="NF040586">
    <property type="entry name" value="FxSxx_TPR"/>
    <property type="match status" value="1"/>
</dbReference>
<dbReference type="Pfam" id="PF00931">
    <property type="entry name" value="NB-ARC"/>
    <property type="match status" value="1"/>
</dbReference>
<dbReference type="Gene3D" id="3.40.50.300">
    <property type="entry name" value="P-loop containing nucleotide triphosphate hydrolases"/>
    <property type="match status" value="1"/>
</dbReference>
<feature type="domain" description="DUF7779" evidence="3">
    <location>
        <begin position="401"/>
        <end position="487"/>
    </location>
</feature>
<dbReference type="Pfam" id="PF25000">
    <property type="entry name" value="DUF7779"/>
    <property type="match status" value="1"/>
</dbReference>
<dbReference type="Pfam" id="PF13424">
    <property type="entry name" value="TPR_12"/>
    <property type="match status" value="3"/>
</dbReference>
<dbReference type="InterPro" id="IPR011990">
    <property type="entry name" value="TPR-like_helical_dom_sf"/>
</dbReference>
<dbReference type="PANTHER" id="PTHR46082">
    <property type="entry name" value="ATP/GTP-BINDING PROTEIN-RELATED"/>
    <property type="match status" value="1"/>
</dbReference>
<keyword evidence="5" id="KW-1185">Reference proteome</keyword>
<dbReference type="InterPro" id="IPR053137">
    <property type="entry name" value="NLR-like"/>
</dbReference>
<protein>
    <submittedName>
        <fullName evidence="4">FxSxx-COOH system tetratricopeptide repeat protein</fullName>
    </submittedName>
</protein>
<dbReference type="Gene3D" id="1.25.40.10">
    <property type="entry name" value="Tetratricopeptide repeat domain"/>
    <property type="match status" value="2"/>
</dbReference>